<reference evidence="3 4" key="1">
    <citation type="submission" date="2018-03" db="EMBL/GenBank/DDBJ databases">
        <title>Genome sequence of the symbiotic type strain Mesorhizobium helmanticense CSLC115NT isolated from Lotus corniculatus nodules.</title>
        <authorList>
            <person name="Sannazzaro A.I."/>
            <person name="Torres Tejerizo G.A."/>
            <person name="Dip D."/>
            <person name="Caballero M."/>
            <person name="Pistorio M."/>
            <person name="Estrella M.J."/>
        </authorList>
    </citation>
    <scope>NUCLEOTIDE SEQUENCE [LARGE SCALE GENOMIC DNA]</scope>
    <source>
        <strain evidence="3 4">CSLC115N</strain>
    </source>
</reference>
<dbReference type="RefSeq" id="WP_107651261.1">
    <property type="nucleotide sequence ID" value="NZ_PZJX01000040.1"/>
</dbReference>
<feature type="transmembrane region" description="Helical" evidence="1">
    <location>
        <begin position="51"/>
        <end position="72"/>
    </location>
</feature>
<keyword evidence="4" id="KW-1185">Reference proteome</keyword>
<keyword evidence="1" id="KW-0472">Membrane</keyword>
<evidence type="ECO:0000259" key="2">
    <source>
        <dbReference type="Pfam" id="PF07331"/>
    </source>
</evidence>
<keyword evidence="1" id="KW-0812">Transmembrane</keyword>
<dbReference type="EMBL" id="PZJX01000040">
    <property type="protein sequence ID" value="PTE08387.1"/>
    <property type="molecule type" value="Genomic_DNA"/>
</dbReference>
<accession>A0A2T4IRW7</accession>
<name>A0A2T4IRW7_9HYPH</name>
<dbReference type="OrthoDB" id="7347328at2"/>
<organism evidence="3 4">
    <name type="scientific">Mesorhizobium helmanticense</name>
    <dbReference type="NCBI Taxonomy" id="1776423"/>
    <lineage>
        <taxon>Bacteria</taxon>
        <taxon>Pseudomonadati</taxon>
        <taxon>Pseudomonadota</taxon>
        <taxon>Alphaproteobacteria</taxon>
        <taxon>Hyphomicrobiales</taxon>
        <taxon>Phyllobacteriaceae</taxon>
        <taxon>Mesorhizobium</taxon>
    </lineage>
</organism>
<evidence type="ECO:0000256" key="1">
    <source>
        <dbReference type="SAM" id="Phobius"/>
    </source>
</evidence>
<dbReference type="AlphaFoldDB" id="A0A2T4IRW7"/>
<evidence type="ECO:0000313" key="3">
    <source>
        <dbReference type="EMBL" id="PTE08387.1"/>
    </source>
</evidence>
<dbReference type="Proteomes" id="UP000240259">
    <property type="component" value="Unassembled WGS sequence"/>
</dbReference>
<proteinExistence type="predicted"/>
<dbReference type="InterPro" id="IPR009936">
    <property type="entry name" value="DUF1468"/>
</dbReference>
<feature type="transmembrane region" description="Helical" evidence="1">
    <location>
        <begin position="18"/>
        <end position="39"/>
    </location>
</feature>
<dbReference type="Pfam" id="PF07331">
    <property type="entry name" value="TctB"/>
    <property type="match status" value="1"/>
</dbReference>
<comment type="caution">
    <text evidence="3">The sequence shown here is derived from an EMBL/GenBank/DDBJ whole genome shotgun (WGS) entry which is preliminary data.</text>
</comment>
<feature type="transmembrane region" description="Helical" evidence="1">
    <location>
        <begin position="134"/>
        <end position="153"/>
    </location>
</feature>
<feature type="domain" description="DUF1468" evidence="2">
    <location>
        <begin position="19"/>
        <end position="155"/>
    </location>
</feature>
<feature type="transmembrane region" description="Helical" evidence="1">
    <location>
        <begin position="92"/>
        <end position="122"/>
    </location>
</feature>
<protein>
    <submittedName>
        <fullName evidence="3">Tripartite tricarboxylate transporter TctB family protein</fullName>
    </submittedName>
</protein>
<sequence length="178" mass="18706">MSTSDQQAPPPRLAVPELLIGIGLLACAAAVAWQTLAIPVSPLYSKVGPTVFPYITMTGMVILSLLLILAALRGGWQPEEEKETPTDWKAMGIVAAGLVANLVLIRPLGFTAASVIMFVLICHGFGSRRPLRDALLGLILALAAYFGFARALGVNIGAGFIENQLNAAINAIIAMVRG</sequence>
<evidence type="ECO:0000313" key="4">
    <source>
        <dbReference type="Proteomes" id="UP000240259"/>
    </source>
</evidence>
<keyword evidence="1" id="KW-1133">Transmembrane helix</keyword>
<gene>
    <name evidence="3" type="ORF">C9427_21765</name>
</gene>